<accession>A0A0K1EME6</accession>
<dbReference type="AlphaFoldDB" id="A0A0K1EME6"/>
<keyword evidence="3" id="KW-1185">Reference proteome</keyword>
<proteinExistence type="predicted"/>
<sequence>MRVPPPRALRTACIAGALLFWPGCRPDPAEPPSPPPAPSVTPAPPSPATTAPASTPGSTAPLDRASSPPENAQHPATSDAKPSPFEVTLKAVVADQADGKAKALVVHVDPRFTVRLRVTQVEPATALLEPGLYDVALHSPSRTFGTSELPPGRRLRLRLTVHPPLTPDALPGYSGLRVE</sequence>
<dbReference type="EMBL" id="CP012159">
    <property type="protein sequence ID" value="AKT41812.1"/>
    <property type="molecule type" value="Genomic_DNA"/>
</dbReference>
<evidence type="ECO:0000313" key="3">
    <source>
        <dbReference type="Proteomes" id="UP000067626"/>
    </source>
</evidence>
<evidence type="ECO:0000313" key="2">
    <source>
        <dbReference type="EMBL" id="AKT41812.1"/>
    </source>
</evidence>
<name>A0A0K1EME6_CHOCO</name>
<dbReference type="RefSeq" id="WP_050433539.1">
    <property type="nucleotide sequence ID" value="NZ_CP012159.1"/>
</dbReference>
<organism evidence="2 3">
    <name type="scientific">Chondromyces crocatus</name>
    <dbReference type="NCBI Taxonomy" id="52"/>
    <lineage>
        <taxon>Bacteria</taxon>
        <taxon>Pseudomonadati</taxon>
        <taxon>Myxococcota</taxon>
        <taxon>Polyangia</taxon>
        <taxon>Polyangiales</taxon>
        <taxon>Polyangiaceae</taxon>
        <taxon>Chondromyces</taxon>
    </lineage>
</organism>
<dbReference type="KEGG" id="ccro:CMC5_060230"/>
<feature type="compositionally biased region" description="Pro residues" evidence="1">
    <location>
        <begin position="29"/>
        <end position="47"/>
    </location>
</feature>
<dbReference type="Proteomes" id="UP000067626">
    <property type="component" value="Chromosome"/>
</dbReference>
<evidence type="ECO:0000256" key="1">
    <source>
        <dbReference type="SAM" id="MobiDB-lite"/>
    </source>
</evidence>
<protein>
    <submittedName>
        <fullName evidence="2">Uncharacterized protein</fullName>
    </submittedName>
</protein>
<reference evidence="2 3" key="1">
    <citation type="submission" date="2015-07" db="EMBL/GenBank/DDBJ databases">
        <title>Genome analysis of myxobacterium Chondromyces crocatus Cm c5 reveals a high potential for natural compound synthesis and the genetic basis for the loss of fruiting body formation.</title>
        <authorList>
            <person name="Zaburannyi N."/>
            <person name="Bunk B."/>
            <person name="Maier J."/>
            <person name="Overmann J."/>
            <person name="Mueller R."/>
        </authorList>
    </citation>
    <scope>NUCLEOTIDE SEQUENCE [LARGE SCALE GENOMIC DNA]</scope>
    <source>
        <strain evidence="2 3">Cm c5</strain>
    </source>
</reference>
<feature type="region of interest" description="Disordered" evidence="1">
    <location>
        <begin position="23"/>
        <end position="84"/>
    </location>
</feature>
<feature type="compositionally biased region" description="Low complexity" evidence="1">
    <location>
        <begin position="48"/>
        <end position="61"/>
    </location>
</feature>
<gene>
    <name evidence="2" type="ORF">CMC5_060230</name>
</gene>